<feature type="signal peptide" evidence="1">
    <location>
        <begin position="1"/>
        <end position="28"/>
    </location>
</feature>
<accession>A0ABR7DI06</accession>
<proteinExistence type="predicted"/>
<name>A0ABR7DI06_9CLOT</name>
<comment type="caution">
    <text evidence="3">The sequence shown here is derived from an EMBL/GenBank/DDBJ whole genome shotgun (WGS) entry which is preliminary data.</text>
</comment>
<keyword evidence="4" id="KW-1185">Reference proteome</keyword>
<dbReference type="PANTHER" id="PTHR30373:SF2">
    <property type="entry name" value="UPF0603 PROTEIN YGCG"/>
    <property type="match status" value="1"/>
</dbReference>
<dbReference type="Gene3D" id="3.10.310.50">
    <property type="match status" value="1"/>
</dbReference>
<dbReference type="PANTHER" id="PTHR30373">
    <property type="entry name" value="UPF0603 PROTEIN YGCG"/>
    <property type="match status" value="1"/>
</dbReference>
<protein>
    <submittedName>
        <fullName evidence="3">TPM domain-containing protein</fullName>
    </submittedName>
</protein>
<gene>
    <name evidence="3" type="ORF">H8S20_19765</name>
</gene>
<dbReference type="Pfam" id="PF04536">
    <property type="entry name" value="TPM_phosphatase"/>
    <property type="match status" value="1"/>
</dbReference>
<keyword evidence="1" id="KW-0732">Signal</keyword>
<evidence type="ECO:0000313" key="3">
    <source>
        <dbReference type="EMBL" id="MBC5631064.1"/>
    </source>
</evidence>
<evidence type="ECO:0000313" key="4">
    <source>
        <dbReference type="Proteomes" id="UP000596929"/>
    </source>
</evidence>
<feature type="domain" description="TPM" evidence="2">
    <location>
        <begin position="41"/>
        <end position="159"/>
    </location>
</feature>
<dbReference type="InterPro" id="IPR007621">
    <property type="entry name" value="TPM_dom"/>
</dbReference>
<dbReference type="EMBL" id="JACOOO010000049">
    <property type="protein sequence ID" value="MBC5631064.1"/>
    <property type="molecule type" value="Genomic_DNA"/>
</dbReference>
<dbReference type="Proteomes" id="UP000596929">
    <property type="component" value="Unassembled WGS sequence"/>
</dbReference>
<dbReference type="RefSeq" id="WP_186861156.1">
    <property type="nucleotide sequence ID" value="NZ_JACOOO010000049.1"/>
</dbReference>
<organism evidence="3 4">
    <name type="scientific">Clostridium hominis</name>
    <dbReference type="NCBI Taxonomy" id="2763036"/>
    <lineage>
        <taxon>Bacteria</taxon>
        <taxon>Bacillati</taxon>
        <taxon>Bacillota</taxon>
        <taxon>Clostridia</taxon>
        <taxon>Eubacteriales</taxon>
        <taxon>Clostridiaceae</taxon>
        <taxon>Clostridium</taxon>
    </lineage>
</organism>
<feature type="chain" id="PRO_5045242761" evidence="1">
    <location>
        <begin position="29"/>
        <end position="268"/>
    </location>
</feature>
<sequence>MYKKSKSFFRFTFSLLIFCLLFTTSVFSSETFPSPTNYKYINDYTNTIDKSTIKEIISIGKELEDKTSAQAIIVIIDSTNGTPIEDYSNKLFRTWGIGQKDKDNGLLILLALNDKSWRVEVGRGLEGAIPDALSNRVMQEIAKPNFINEDYSEGLLNSYSVFSDFIASEYGVTLDKSLNITLPNESNLNGRKEGKFAISLLLLLIFADIFLNRGRVSSSILHLLFWNSFFNGNSRGGPGGFGGGSSGGGSFGGYGGGSSNGGGSSGSW</sequence>
<evidence type="ECO:0000259" key="2">
    <source>
        <dbReference type="Pfam" id="PF04536"/>
    </source>
</evidence>
<reference evidence="3 4" key="1">
    <citation type="submission" date="2020-08" db="EMBL/GenBank/DDBJ databases">
        <title>Genome public.</title>
        <authorList>
            <person name="Liu C."/>
            <person name="Sun Q."/>
        </authorList>
    </citation>
    <scope>NUCLEOTIDE SEQUENCE [LARGE SCALE GENOMIC DNA]</scope>
    <source>
        <strain evidence="3 4">NSJ-6</strain>
    </source>
</reference>
<evidence type="ECO:0000256" key="1">
    <source>
        <dbReference type="SAM" id="SignalP"/>
    </source>
</evidence>